<comment type="caution">
    <text evidence="12">The sequence shown here is derived from an EMBL/GenBank/DDBJ whole genome shotgun (WGS) entry which is preliminary data.</text>
</comment>
<evidence type="ECO:0000259" key="11">
    <source>
        <dbReference type="PROSITE" id="PS51733"/>
    </source>
</evidence>
<dbReference type="EMBL" id="MAEM01000476">
    <property type="protein sequence ID" value="OBR99073.1"/>
    <property type="molecule type" value="Genomic_DNA"/>
</dbReference>
<dbReference type="PANTHER" id="PTHR10993">
    <property type="entry name" value="OCTANOYLTRANSFERASE"/>
    <property type="match status" value="1"/>
</dbReference>
<dbReference type="NCBIfam" id="NF010925">
    <property type="entry name" value="PRK14345.1"/>
    <property type="match status" value="1"/>
</dbReference>
<reference evidence="12 13" key="1">
    <citation type="submission" date="2016-06" db="EMBL/GenBank/DDBJ databases">
        <authorList>
            <person name="Kjaerup R.B."/>
            <person name="Dalgaard T.S."/>
            <person name="Juul-Madsen H.R."/>
        </authorList>
    </citation>
    <scope>NUCLEOTIDE SEQUENCE [LARGE SCALE GENOMIC DNA]</scope>
    <source>
        <strain evidence="12 13">1245752.6</strain>
    </source>
</reference>
<proteinExistence type="inferred from homology"/>
<comment type="similarity">
    <text evidence="6 7">Belongs to the LipB family.</text>
</comment>
<feature type="binding site" evidence="6 9">
    <location>
        <begin position="76"/>
        <end position="83"/>
    </location>
    <ligand>
        <name>substrate</name>
    </ligand>
</feature>
<accession>A0A1A6BA05</accession>
<evidence type="ECO:0000256" key="3">
    <source>
        <dbReference type="ARBA" id="ARBA00022679"/>
    </source>
</evidence>
<evidence type="ECO:0000256" key="9">
    <source>
        <dbReference type="PIRSR" id="PIRSR016262-2"/>
    </source>
</evidence>
<dbReference type="UniPathway" id="UPA00538">
    <property type="reaction ID" value="UER00592"/>
</dbReference>
<dbReference type="GO" id="GO:0005737">
    <property type="term" value="C:cytoplasm"/>
    <property type="evidence" value="ECO:0007669"/>
    <property type="project" value="UniProtKB-SubCell"/>
</dbReference>
<dbReference type="PROSITE" id="PS01313">
    <property type="entry name" value="LIPB"/>
    <property type="match status" value="1"/>
</dbReference>
<evidence type="ECO:0000256" key="10">
    <source>
        <dbReference type="PIRSR" id="PIRSR016262-3"/>
    </source>
</evidence>
<dbReference type="InterPro" id="IPR000544">
    <property type="entry name" value="Octanoyltransferase"/>
</dbReference>
<evidence type="ECO:0000256" key="2">
    <source>
        <dbReference type="ARBA" id="ARBA00022490"/>
    </source>
</evidence>
<dbReference type="PIRSF" id="PIRSF016262">
    <property type="entry name" value="LPLase"/>
    <property type="match status" value="1"/>
</dbReference>
<evidence type="ECO:0000313" key="13">
    <source>
        <dbReference type="Proteomes" id="UP000093757"/>
    </source>
</evidence>
<dbReference type="GO" id="GO:0016874">
    <property type="term" value="F:ligase activity"/>
    <property type="evidence" value="ECO:0007669"/>
    <property type="project" value="UniProtKB-KW"/>
</dbReference>
<dbReference type="AlphaFoldDB" id="A0A1A6BA05"/>
<protein>
    <recommendedName>
        <fullName evidence="6 7">Octanoyltransferase</fullName>
        <ecNumber evidence="6 7">2.3.1.181</ecNumber>
    </recommendedName>
    <alternativeName>
        <fullName evidence="6">Lipoate-protein ligase B</fullName>
    </alternativeName>
    <alternativeName>
        <fullName evidence="6">Lipoyl/octanoyl transferase</fullName>
    </alternativeName>
    <alternativeName>
        <fullName evidence="6">Octanoyl-[acyl-carrier-protein]-protein N-octanoyltransferase</fullName>
    </alternativeName>
</protein>
<sequence>MRASIRSSPAPIEVRQLDTIDYQGAWQLQRELADARFAGGPDTLLLLQHPAVYTAGRRTEANERPLDGTPVVDTDRGGKITWHGPGQLVGYPIIGLAEPLDVVNYVRRLEEALIKICGALGLEAGRVDGRSGVWVPGRPARKVAAIGVRVSRSTTLHGFALNCDCDLGAFNAIVPCGITDAGVTSLSAELGRHIAVDDVRAAVADAVCDALDGALPVRDHLAGRVASTL</sequence>
<dbReference type="PROSITE" id="PS51733">
    <property type="entry name" value="BPL_LPL_CATALYTIC"/>
    <property type="match status" value="1"/>
</dbReference>
<feature type="site" description="Lowers pKa of active site Cys" evidence="6 10">
    <location>
        <position position="142"/>
    </location>
</feature>
<dbReference type="RefSeq" id="WP_065136514.1">
    <property type="nucleotide sequence ID" value="NZ_MAEM01000476.1"/>
</dbReference>
<dbReference type="InterPro" id="IPR020605">
    <property type="entry name" value="Octanoyltransferase_CS"/>
</dbReference>
<evidence type="ECO:0000256" key="1">
    <source>
        <dbReference type="ARBA" id="ARBA00004821"/>
    </source>
</evidence>
<dbReference type="Proteomes" id="UP000093757">
    <property type="component" value="Unassembled WGS sequence"/>
</dbReference>
<dbReference type="HAMAP" id="MF_00013">
    <property type="entry name" value="LipB"/>
    <property type="match status" value="1"/>
</dbReference>
<dbReference type="SUPFAM" id="SSF55681">
    <property type="entry name" value="Class II aaRS and biotin synthetases"/>
    <property type="match status" value="1"/>
</dbReference>
<dbReference type="FunFam" id="3.30.930.10:FF:000035">
    <property type="entry name" value="Putative lipoyltransferase 2, mitochondrial"/>
    <property type="match status" value="1"/>
</dbReference>
<evidence type="ECO:0000256" key="5">
    <source>
        <dbReference type="ARBA" id="ARBA00024732"/>
    </source>
</evidence>
<comment type="catalytic activity">
    <reaction evidence="6 7">
        <text>octanoyl-[ACP] + L-lysyl-[protein] = N(6)-octanoyl-L-lysyl-[protein] + holo-[ACP] + H(+)</text>
        <dbReference type="Rhea" id="RHEA:17665"/>
        <dbReference type="Rhea" id="RHEA-COMP:9636"/>
        <dbReference type="Rhea" id="RHEA-COMP:9685"/>
        <dbReference type="Rhea" id="RHEA-COMP:9752"/>
        <dbReference type="Rhea" id="RHEA-COMP:9928"/>
        <dbReference type="ChEBI" id="CHEBI:15378"/>
        <dbReference type="ChEBI" id="CHEBI:29969"/>
        <dbReference type="ChEBI" id="CHEBI:64479"/>
        <dbReference type="ChEBI" id="CHEBI:78463"/>
        <dbReference type="ChEBI" id="CHEBI:78809"/>
        <dbReference type="EC" id="2.3.1.181"/>
    </reaction>
</comment>
<comment type="function">
    <text evidence="5 6 7">Catalyzes the transfer of endogenously produced octanoic acid from octanoyl-acyl-carrier-protein onto the lipoyl domains of lipoate-dependent enzymes. Lipoyl-ACP can also act as a substrate although octanoyl-ACP is likely to be the physiological substrate.</text>
</comment>
<dbReference type="PANTHER" id="PTHR10993:SF7">
    <property type="entry name" value="LIPOYLTRANSFERASE 2, MITOCHONDRIAL-RELATED"/>
    <property type="match status" value="1"/>
</dbReference>
<gene>
    <name evidence="6" type="primary">lipB</name>
    <name evidence="12" type="ORF">A9W98_32260</name>
</gene>
<dbReference type="InterPro" id="IPR004143">
    <property type="entry name" value="BPL_LPL_catalytic"/>
</dbReference>
<keyword evidence="3 6" id="KW-0808">Transferase</keyword>
<keyword evidence="12" id="KW-0436">Ligase</keyword>
<feature type="active site" description="Acyl-thioester intermediate" evidence="6 8">
    <location>
        <position position="176"/>
    </location>
</feature>
<keyword evidence="4 6" id="KW-0012">Acyltransferase</keyword>
<dbReference type="InterPro" id="IPR045864">
    <property type="entry name" value="aa-tRNA-synth_II/BPL/LPL"/>
</dbReference>
<feature type="binding site" evidence="6 9">
    <location>
        <begin position="158"/>
        <end position="160"/>
    </location>
    <ligand>
        <name>substrate</name>
    </ligand>
</feature>
<evidence type="ECO:0000313" key="12">
    <source>
        <dbReference type="EMBL" id="OBR99073.1"/>
    </source>
</evidence>
<feature type="binding site" evidence="6 9">
    <location>
        <begin position="145"/>
        <end position="147"/>
    </location>
    <ligand>
        <name>substrate</name>
    </ligand>
</feature>
<dbReference type="Gene3D" id="3.30.930.10">
    <property type="entry name" value="Bira Bifunctional Protein, Domain 2"/>
    <property type="match status" value="1"/>
</dbReference>
<comment type="subcellular location">
    <subcellularLocation>
        <location evidence="6">Cytoplasm</location>
    </subcellularLocation>
</comment>
<dbReference type="OrthoDB" id="9787061at2"/>
<comment type="pathway">
    <text evidence="1 6 7">Protein modification; protein lipoylation via endogenous pathway; protein N(6)-(lipoyl)lysine from octanoyl-[acyl-carrier-protein]: step 1/2.</text>
</comment>
<dbReference type="GO" id="GO:0009249">
    <property type="term" value="P:protein lipoylation"/>
    <property type="evidence" value="ECO:0007669"/>
    <property type="project" value="InterPro"/>
</dbReference>
<feature type="domain" description="BPL/LPL catalytic" evidence="11">
    <location>
        <begin position="38"/>
        <end position="215"/>
    </location>
</feature>
<name>A0A1A6BA05_MYCGO</name>
<evidence type="ECO:0000256" key="4">
    <source>
        <dbReference type="ARBA" id="ARBA00023315"/>
    </source>
</evidence>
<dbReference type="GO" id="GO:0033819">
    <property type="term" value="F:lipoyl(octanoyl) transferase activity"/>
    <property type="evidence" value="ECO:0007669"/>
    <property type="project" value="UniProtKB-EC"/>
</dbReference>
<organism evidence="12 13">
    <name type="scientific">Mycobacterium gordonae</name>
    <dbReference type="NCBI Taxonomy" id="1778"/>
    <lineage>
        <taxon>Bacteria</taxon>
        <taxon>Bacillati</taxon>
        <taxon>Actinomycetota</taxon>
        <taxon>Actinomycetes</taxon>
        <taxon>Mycobacteriales</taxon>
        <taxon>Mycobacteriaceae</taxon>
        <taxon>Mycobacterium</taxon>
    </lineage>
</organism>
<comment type="miscellaneous">
    <text evidence="6">In the reaction, the free carboxyl group of octanoic acid is attached via an amide linkage to the epsilon-amino group of a specific lysine residue of lipoyl domains of lipoate-dependent enzymes.</text>
</comment>
<dbReference type="Pfam" id="PF21948">
    <property type="entry name" value="LplA-B_cat"/>
    <property type="match status" value="1"/>
</dbReference>
<keyword evidence="2 6" id="KW-0963">Cytoplasm</keyword>
<evidence type="ECO:0000256" key="8">
    <source>
        <dbReference type="PIRSR" id="PIRSR016262-1"/>
    </source>
</evidence>
<dbReference type="CDD" id="cd16444">
    <property type="entry name" value="LipB"/>
    <property type="match status" value="1"/>
</dbReference>
<evidence type="ECO:0000256" key="7">
    <source>
        <dbReference type="PIRNR" id="PIRNR016262"/>
    </source>
</evidence>
<dbReference type="EC" id="2.3.1.181" evidence="6 7"/>
<evidence type="ECO:0000256" key="6">
    <source>
        <dbReference type="HAMAP-Rule" id="MF_00013"/>
    </source>
</evidence>
<dbReference type="NCBIfam" id="TIGR00214">
    <property type="entry name" value="lipB"/>
    <property type="match status" value="1"/>
</dbReference>